<dbReference type="InterPro" id="IPR011856">
    <property type="entry name" value="tRNA_endonuc-like_dom_sf"/>
</dbReference>
<dbReference type="GO" id="GO:0003676">
    <property type="term" value="F:nucleic acid binding"/>
    <property type="evidence" value="ECO:0007669"/>
    <property type="project" value="InterPro"/>
</dbReference>
<dbReference type="KEGG" id="pej:FYC62_00660"/>
<gene>
    <name evidence="3" type="ORF">FYC62_00660</name>
</gene>
<dbReference type="AlphaFoldDB" id="A0A5C0VFG6"/>
<accession>A0A5C0VFG6</accession>
<organism evidence="3 4">
    <name type="scientific">Pedobacter aquae</name>
    <dbReference type="NCBI Taxonomy" id="2605747"/>
    <lineage>
        <taxon>Bacteria</taxon>
        <taxon>Pseudomonadati</taxon>
        <taxon>Bacteroidota</taxon>
        <taxon>Sphingobacteriia</taxon>
        <taxon>Sphingobacteriales</taxon>
        <taxon>Sphingobacteriaceae</taxon>
        <taxon>Pedobacter</taxon>
    </lineage>
</organism>
<dbReference type="InterPro" id="IPR041527">
    <property type="entry name" value="YhcG_N"/>
</dbReference>
<dbReference type="Pfam" id="PF17761">
    <property type="entry name" value="DUF1016_N"/>
    <property type="match status" value="1"/>
</dbReference>
<evidence type="ECO:0000313" key="4">
    <source>
        <dbReference type="Proteomes" id="UP000323653"/>
    </source>
</evidence>
<dbReference type="InterPro" id="IPR053148">
    <property type="entry name" value="PD-DEXK-like_domain"/>
</dbReference>
<dbReference type="PANTHER" id="PTHR30547">
    <property type="entry name" value="UNCHARACTERIZED PROTEIN YHCG-RELATED"/>
    <property type="match status" value="1"/>
</dbReference>
<feature type="domain" description="YhcG PDDEXK nuclease" evidence="1">
    <location>
        <begin position="168"/>
        <end position="322"/>
    </location>
</feature>
<dbReference type="PANTHER" id="PTHR30547:SF5">
    <property type="entry name" value="NUCLEASE YHCG-RELATED"/>
    <property type="match status" value="1"/>
</dbReference>
<keyword evidence="4" id="KW-1185">Reference proteome</keyword>
<dbReference type="EMBL" id="CP043329">
    <property type="protein sequence ID" value="QEK50341.1"/>
    <property type="molecule type" value="Genomic_DNA"/>
</dbReference>
<evidence type="ECO:0000259" key="2">
    <source>
        <dbReference type="Pfam" id="PF17761"/>
    </source>
</evidence>
<name>A0A5C0VFG6_9SPHI</name>
<evidence type="ECO:0000259" key="1">
    <source>
        <dbReference type="Pfam" id="PF06250"/>
    </source>
</evidence>
<reference evidence="3 4" key="1">
    <citation type="submission" date="2019-08" db="EMBL/GenBank/DDBJ databases">
        <title>Pedobacter sp. nov., isolated from Han river, South Korea.</title>
        <authorList>
            <person name="Lee D.-H."/>
            <person name="Kim Y.-S."/>
            <person name="Hwang E.-M."/>
            <person name="Le Tran T.C."/>
            <person name="Cha C.-J."/>
        </authorList>
    </citation>
    <scope>NUCLEOTIDE SEQUENCE [LARGE SCALE GENOMIC DNA]</scope>
    <source>
        <strain evidence="3 4">CJ43</strain>
    </source>
</reference>
<dbReference type="RefSeq" id="WP_149073547.1">
    <property type="nucleotide sequence ID" value="NZ_CP043329.1"/>
</dbReference>
<dbReference type="Pfam" id="PF06250">
    <property type="entry name" value="YhcG_C"/>
    <property type="match status" value="1"/>
</dbReference>
<dbReference type="InterPro" id="IPR009362">
    <property type="entry name" value="YhcG_C"/>
</dbReference>
<feature type="domain" description="YhcG N-terminal" evidence="2">
    <location>
        <begin position="10"/>
        <end position="144"/>
    </location>
</feature>
<proteinExistence type="predicted"/>
<dbReference type="Proteomes" id="UP000323653">
    <property type="component" value="Chromosome"/>
</dbReference>
<protein>
    <submittedName>
        <fullName evidence="3">DUF1016 domain-containing protein</fullName>
    </submittedName>
</protein>
<evidence type="ECO:0000313" key="3">
    <source>
        <dbReference type="EMBL" id="QEK50341.1"/>
    </source>
</evidence>
<sequence length="341" mass="40456">MLINETIITDIKNIIAHSKDKAIKAVDHQRTLMYWHIGERIFEEEQKGKDRADYGTFLIKYLSEQLQPEFGSGFSIRQINLYRQFYRTFTNVHTLYAQLSWSQYKLLLSVNSQDKREFYIAETIKNNWTVRQLERQIHTSLYERLLLSNDKESVLAVAKKEKLPSDAKEIIKDPMFLEFLGLKKESAYYERDLESAIITHLQEFLLELGNGFSFVARQKRIHIEGDEFFVDLVFYNRILQCFVIIEIKTHKLTHQDIGQLQMYVNYYDRTEKLPHENSTIGILFCADKNDAVVKFTLPENQKQIIASQYELYLPTEQQLMAELNKELENFEERDKPKKEIQ</sequence>
<dbReference type="Gene3D" id="3.40.1350.10">
    <property type="match status" value="1"/>
</dbReference>